<feature type="chain" id="PRO_5027700578" evidence="2">
    <location>
        <begin position="23"/>
        <end position="557"/>
    </location>
</feature>
<feature type="signal peptide" evidence="2">
    <location>
        <begin position="1"/>
        <end position="22"/>
    </location>
</feature>
<dbReference type="RefSeq" id="XP_019641597.1">
    <property type="nucleotide sequence ID" value="XM_019786038.1"/>
</dbReference>
<accession>A0A6P5AEA5</accession>
<organism evidence="3 4">
    <name type="scientific">Branchiostoma belcheri</name>
    <name type="common">Amphioxus</name>
    <dbReference type="NCBI Taxonomy" id="7741"/>
    <lineage>
        <taxon>Eukaryota</taxon>
        <taxon>Metazoa</taxon>
        <taxon>Chordata</taxon>
        <taxon>Cephalochordata</taxon>
        <taxon>Leptocardii</taxon>
        <taxon>Amphioxiformes</taxon>
        <taxon>Branchiostomatidae</taxon>
        <taxon>Branchiostoma</taxon>
    </lineage>
</organism>
<dbReference type="Proteomes" id="UP000515135">
    <property type="component" value="Unplaced"/>
</dbReference>
<evidence type="ECO:0000256" key="1">
    <source>
        <dbReference type="SAM" id="MobiDB-lite"/>
    </source>
</evidence>
<keyword evidence="3" id="KW-1185">Reference proteome</keyword>
<gene>
    <name evidence="4" type="primary">LOC109483073</name>
</gene>
<dbReference type="AlphaFoldDB" id="A0A6P5AEA5"/>
<feature type="compositionally biased region" description="Pro residues" evidence="1">
    <location>
        <begin position="170"/>
        <end position="191"/>
    </location>
</feature>
<reference evidence="4" key="1">
    <citation type="submission" date="2025-08" db="UniProtKB">
        <authorList>
            <consortium name="RefSeq"/>
        </authorList>
    </citation>
    <scope>IDENTIFICATION</scope>
    <source>
        <tissue evidence="4">Gonad</tissue>
    </source>
</reference>
<dbReference type="GeneID" id="109483073"/>
<keyword evidence="2" id="KW-0732">Signal</keyword>
<dbReference type="KEGG" id="bbel:109483073"/>
<evidence type="ECO:0000313" key="4">
    <source>
        <dbReference type="RefSeq" id="XP_019641597.1"/>
    </source>
</evidence>
<protein>
    <submittedName>
        <fullName evidence="4">Uncharacterized protein LOC109483073</fullName>
    </submittedName>
</protein>
<dbReference type="PANTHER" id="PTHR37916">
    <property type="entry name" value="CHITIN-BINDING TYPE-4 DOMAIN-CONTAINING PROTEIN"/>
    <property type="match status" value="1"/>
</dbReference>
<evidence type="ECO:0000313" key="3">
    <source>
        <dbReference type="Proteomes" id="UP000515135"/>
    </source>
</evidence>
<feature type="region of interest" description="Disordered" evidence="1">
    <location>
        <begin position="165"/>
        <end position="192"/>
    </location>
</feature>
<evidence type="ECO:0000256" key="2">
    <source>
        <dbReference type="SAM" id="SignalP"/>
    </source>
</evidence>
<dbReference type="OrthoDB" id="10254111at2759"/>
<sequence>MTLTTFVLSLAVFLSVPSTGRGHLCVIEPRQRGDFDISKSGSHTCFRHGPPCGGEPAGNPTRTYLSSTAVTLLWQQNYNHYTVGYPGYMDVAWSDVMDMKNFHLLAVIGDLNEHAQDHQRNYSIPVVMPNVHCTHCVLRFRYNSHKPGETTFYQCADIAIKNMTHQTPTEPNPNPIKPPTVPNPTPNPTPMPGSARLYGFSYSELDPLQCELVSVDTVTGVVYPVKTFDFGVGSGYRPEIMGARRNRRTGGGKKLQPFGDRRRFEGQRQASGNQFIMDQMLGYSEESKMMFTMKHGNSSSLDAVADTLLTIEAPSGNAMEKAVDAKAVTSPIVAMTTNGQGSMLTFNMDMVRDKPGTFTFRVGLLDQDGTYQEMYSDPSKTEDLYINYLWSTADTQKNILYVLMGNENAPDTLDARVYTFDLNAKPAKMWYAQLDVDNYTISSIHFYQKTGKLVAMSPGLFLDRQVTYTLVTVDPKLGLIKPLWVVAVPDRYQSYYGGDVINLDQQTGVLYHVLRLTDPPDADVIATVSLETQSVTFSSPTNLRHLHNLSFLPGVSN</sequence>
<dbReference type="PANTHER" id="PTHR37916:SF2">
    <property type="entry name" value="CHITIN-BINDING TYPE-4 DOMAIN-CONTAINING PROTEIN"/>
    <property type="match status" value="1"/>
</dbReference>
<name>A0A6P5AEA5_BRABE</name>
<proteinExistence type="predicted"/>